<evidence type="ECO:0000256" key="3">
    <source>
        <dbReference type="ARBA" id="ARBA00022679"/>
    </source>
</evidence>
<dbReference type="AlphaFoldDB" id="A0A4Y2A3N6"/>
<accession>A0A4Y2A3N6</accession>
<evidence type="ECO:0000313" key="5">
    <source>
        <dbReference type="EMBL" id="GBL73574.1"/>
    </source>
</evidence>
<evidence type="ECO:0000256" key="2">
    <source>
        <dbReference type="ARBA" id="ARBA00022603"/>
    </source>
</evidence>
<dbReference type="PANTHER" id="PTHR44942:SF4">
    <property type="entry name" value="METHYLTRANSFERASE TYPE 11 DOMAIN-CONTAINING PROTEIN"/>
    <property type="match status" value="1"/>
</dbReference>
<comment type="similarity">
    <text evidence="1">Belongs to the methyltransferase superfamily.</text>
</comment>
<name>A0A4Y2A3N6_ARAVE</name>
<dbReference type="EMBL" id="BGPR01154994">
    <property type="protein sequence ID" value="GBL73574.1"/>
    <property type="molecule type" value="Genomic_DNA"/>
</dbReference>
<sequence>MNLDADLYSPRSIPMESAQSFAQKLLPQLGWGKSDSDEVVLDVGCGPGGTTKNLILPLFSSSSRIFAVDAMPNMIALAKKHNSSPQIEYSVANFEDWSVLERWKNQITKLVSILCFHWLKDQQKAFHNVYHLLRKGGEAAFFFALRSTFHASVLEMQNSPRWNHLFNASTISTLLRYLIG</sequence>
<dbReference type="PANTHER" id="PTHR44942">
    <property type="entry name" value="METHYLTRANSF_11 DOMAIN-CONTAINING PROTEIN"/>
    <property type="match status" value="1"/>
</dbReference>
<comment type="caution">
    <text evidence="5">The sequence shown here is derived from an EMBL/GenBank/DDBJ whole genome shotgun (WGS) entry which is preliminary data.</text>
</comment>
<dbReference type="SUPFAM" id="SSF53335">
    <property type="entry name" value="S-adenosyl-L-methionine-dependent methyltransferases"/>
    <property type="match status" value="1"/>
</dbReference>
<dbReference type="GO" id="GO:0008757">
    <property type="term" value="F:S-adenosylmethionine-dependent methyltransferase activity"/>
    <property type="evidence" value="ECO:0007669"/>
    <property type="project" value="InterPro"/>
</dbReference>
<organism evidence="5 6">
    <name type="scientific">Araneus ventricosus</name>
    <name type="common">Orbweaver spider</name>
    <name type="synonym">Epeira ventricosa</name>
    <dbReference type="NCBI Taxonomy" id="182803"/>
    <lineage>
        <taxon>Eukaryota</taxon>
        <taxon>Metazoa</taxon>
        <taxon>Ecdysozoa</taxon>
        <taxon>Arthropoda</taxon>
        <taxon>Chelicerata</taxon>
        <taxon>Arachnida</taxon>
        <taxon>Araneae</taxon>
        <taxon>Araneomorphae</taxon>
        <taxon>Entelegynae</taxon>
        <taxon>Araneoidea</taxon>
        <taxon>Araneidae</taxon>
        <taxon>Araneus</taxon>
    </lineage>
</organism>
<dbReference type="Pfam" id="PF08241">
    <property type="entry name" value="Methyltransf_11"/>
    <property type="match status" value="1"/>
</dbReference>
<dbReference type="CDD" id="cd02440">
    <property type="entry name" value="AdoMet_MTases"/>
    <property type="match status" value="1"/>
</dbReference>
<keyword evidence="6" id="KW-1185">Reference proteome</keyword>
<evidence type="ECO:0000313" key="6">
    <source>
        <dbReference type="Proteomes" id="UP000499080"/>
    </source>
</evidence>
<dbReference type="InterPro" id="IPR051052">
    <property type="entry name" value="Diverse_substrate_MTase"/>
</dbReference>
<protein>
    <recommendedName>
        <fullName evidence="4">Methyltransferase type 11 domain-containing protein</fullName>
    </recommendedName>
</protein>
<evidence type="ECO:0000256" key="1">
    <source>
        <dbReference type="ARBA" id="ARBA00008361"/>
    </source>
</evidence>
<proteinExistence type="inferred from homology"/>
<feature type="domain" description="Methyltransferase type 11" evidence="4">
    <location>
        <begin position="41"/>
        <end position="140"/>
    </location>
</feature>
<dbReference type="Proteomes" id="UP000499080">
    <property type="component" value="Unassembled WGS sequence"/>
</dbReference>
<evidence type="ECO:0000259" key="4">
    <source>
        <dbReference type="Pfam" id="PF08241"/>
    </source>
</evidence>
<dbReference type="GO" id="GO:0032259">
    <property type="term" value="P:methylation"/>
    <property type="evidence" value="ECO:0007669"/>
    <property type="project" value="UniProtKB-KW"/>
</dbReference>
<dbReference type="InterPro" id="IPR013216">
    <property type="entry name" value="Methyltransf_11"/>
</dbReference>
<dbReference type="OrthoDB" id="6434419at2759"/>
<gene>
    <name evidence="5" type="ORF">AVEN_148254_1</name>
</gene>
<reference evidence="5 6" key="1">
    <citation type="journal article" date="2019" name="Sci. Rep.">
        <title>Orb-weaving spider Araneus ventricosus genome elucidates the spidroin gene catalogue.</title>
        <authorList>
            <person name="Kono N."/>
            <person name="Nakamura H."/>
            <person name="Ohtoshi R."/>
            <person name="Moran D.A.P."/>
            <person name="Shinohara A."/>
            <person name="Yoshida Y."/>
            <person name="Fujiwara M."/>
            <person name="Mori M."/>
            <person name="Tomita M."/>
            <person name="Arakawa K."/>
        </authorList>
    </citation>
    <scope>NUCLEOTIDE SEQUENCE [LARGE SCALE GENOMIC DNA]</scope>
</reference>
<dbReference type="InterPro" id="IPR029063">
    <property type="entry name" value="SAM-dependent_MTases_sf"/>
</dbReference>
<keyword evidence="3" id="KW-0808">Transferase</keyword>
<keyword evidence="2" id="KW-0489">Methyltransferase</keyword>
<dbReference type="Gene3D" id="3.40.50.150">
    <property type="entry name" value="Vaccinia Virus protein VP39"/>
    <property type="match status" value="1"/>
</dbReference>